<evidence type="ECO:0000256" key="1">
    <source>
        <dbReference type="ARBA" id="ARBA00022490"/>
    </source>
</evidence>
<dbReference type="EC" id="6.3.2.10" evidence="10 11"/>
<keyword evidence="3 10" id="KW-0132">Cell division</keyword>
<protein>
    <recommendedName>
        <fullName evidence="10 11">UDP-N-acetylmuramoyl-tripeptide--D-alanyl-D-alanine ligase</fullName>
        <ecNumber evidence="10 11">6.3.2.10</ecNumber>
    </recommendedName>
    <alternativeName>
        <fullName evidence="10">D-alanyl-D-alanine-adding enzyme</fullName>
    </alternativeName>
</protein>
<reference evidence="15" key="1">
    <citation type="submission" date="2022-07" db="EMBL/GenBank/DDBJ databases">
        <title>Faecal culturing of patients with breast cancer.</title>
        <authorList>
            <person name="Teng N.M.Y."/>
            <person name="Kiu R."/>
            <person name="Evans R."/>
            <person name="Baker D.J."/>
            <person name="Zenner C."/>
            <person name="Robinson S.D."/>
            <person name="Hall L.J."/>
        </authorList>
    </citation>
    <scope>NUCLEOTIDE SEQUENCE</scope>
    <source>
        <strain evidence="15">LH1062</strain>
    </source>
</reference>
<dbReference type="Pfam" id="PF01225">
    <property type="entry name" value="Mur_ligase"/>
    <property type="match status" value="1"/>
</dbReference>
<gene>
    <name evidence="10" type="primary">murF</name>
    <name evidence="15" type="ORF">NMU03_08935</name>
</gene>
<dbReference type="InterPro" id="IPR004101">
    <property type="entry name" value="Mur_ligase_C"/>
</dbReference>
<name>A0ABY5HXQ9_9FIRM</name>
<dbReference type="GO" id="GO:0016874">
    <property type="term" value="F:ligase activity"/>
    <property type="evidence" value="ECO:0007669"/>
    <property type="project" value="UniProtKB-KW"/>
</dbReference>
<comment type="function">
    <text evidence="10 11">Involved in cell wall formation. Catalyzes the final step in the synthesis of UDP-N-acetylmuramoyl-pentapeptide, the precursor of murein.</text>
</comment>
<keyword evidence="1 10" id="KW-0963">Cytoplasm</keyword>
<keyword evidence="8 10" id="KW-0131">Cell cycle</keyword>
<dbReference type="HAMAP" id="MF_02019">
    <property type="entry name" value="MurF"/>
    <property type="match status" value="1"/>
</dbReference>
<proteinExistence type="inferred from homology"/>
<dbReference type="EMBL" id="CP101620">
    <property type="protein sequence ID" value="UTY37853.1"/>
    <property type="molecule type" value="Genomic_DNA"/>
</dbReference>
<feature type="domain" description="Mur ligase central" evidence="14">
    <location>
        <begin position="105"/>
        <end position="288"/>
    </location>
</feature>
<keyword evidence="7 10" id="KW-0573">Peptidoglycan synthesis</keyword>
<evidence type="ECO:0000313" key="16">
    <source>
        <dbReference type="Proteomes" id="UP001060112"/>
    </source>
</evidence>
<evidence type="ECO:0000256" key="10">
    <source>
        <dbReference type="HAMAP-Rule" id="MF_02019"/>
    </source>
</evidence>
<dbReference type="SUPFAM" id="SSF53244">
    <property type="entry name" value="MurD-like peptide ligases, peptide-binding domain"/>
    <property type="match status" value="1"/>
</dbReference>
<evidence type="ECO:0000256" key="4">
    <source>
        <dbReference type="ARBA" id="ARBA00022741"/>
    </source>
</evidence>
<sequence>MLIKEIIEATGGTLLSGNMNDDIHGFTQDTRQIHKGDMYIPLVGEKNDGHQFIKQAFEAGASSIITAHPIDDTSHNVILVKDTLQALTDMATYLRKHRHVKVVGITGSVGKTSTKDMIYAVVSSQYKTLKTLGNYNNHIGLPLTILRHQDEEVMVLEMGMNHLEEIHHLTMIAKPDVACITNVGTAHIGELGSRENILKAKMEIVDGLSEQGTLIINDDNDMLHTVSCDCCHVVRIGQNDDCQLKAHHIQLLLEESYFDLDYQGQTYQVHVPVSGEHFVSNALMAIAVGLSLNIDIDKCIAGIERFELTKNRMDIIALSDNVKMIDGTYNANLDSMKSSLDVLAKYPERKIAVLADMLELGEYEKAFHEEVGEYVAKKQIDLLMAVGQASQNIVHIAKNHGIEAYHFENNQQLIQRLVEVMQPHDVILLKGSHGMHLQEVVEYLKEKYKK</sequence>
<comment type="pathway">
    <text evidence="10 11">Cell wall biogenesis; peptidoglycan biosynthesis.</text>
</comment>
<dbReference type="SUPFAM" id="SSF63418">
    <property type="entry name" value="MurE/MurF N-terminal domain"/>
    <property type="match status" value="1"/>
</dbReference>
<evidence type="ECO:0000256" key="7">
    <source>
        <dbReference type="ARBA" id="ARBA00022984"/>
    </source>
</evidence>
<dbReference type="InterPro" id="IPR035911">
    <property type="entry name" value="MurE/MurF_N"/>
</dbReference>
<comment type="similarity">
    <text evidence="10">Belongs to the MurCDEF family. MurF subfamily.</text>
</comment>
<evidence type="ECO:0000256" key="8">
    <source>
        <dbReference type="ARBA" id="ARBA00023306"/>
    </source>
</evidence>
<evidence type="ECO:0000259" key="13">
    <source>
        <dbReference type="Pfam" id="PF02875"/>
    </source>
</evidence>
<dbReference type="PANTHER" id="PTHR43024">
    <property type="entry name" value="UDP-N-ACETYLMURAMOYL-TRIPEPTIDE--D-ALANYL-D-ALANINE LIGASE"/>
    <property type="match status" value="1"/>
</dbReference>
<keyword evidence="9 10" id="KW-0961">Cell wall biogenesis/degradation</keyword>
<keyword evidence="16" id="KW-1185">Reference proteome</keyword>
<evidence type="ECO:0000256" key="9">
    <source>
        <dbReference type="ARBA" id="ARBA00023316"/>
    </source>
</evidence>
<evidence type="ECO:0000313" key="15">
    <source>
        <dbReference type="EMBL" id="UTY37853.1"/>
    </source>
</evidence>
<dbReference type="Gene3D" id="3.40.1190.10">
    <property type="entry name" value="Mur-like, catalytic domain"/>
    <property type="match status" value="1"/>
</dbReference>
<dbReference type="InterPro" id="IPR013221">
    <property type="entry name" value="Mur_ligase_cen"/>
</dbReference>
<dbReference type="Pfam" id="PF02875">
    <property type="entry name" value="Mur_ligase_C"/>
    <property type="match status" value="1"/>
</dbReference>
<evidence type="ECO:0000259" key="14">
    <source>
        <dbReference type="Pfam" id="PF08245"/>
    </source>
</evidence>
<dbReference type="Gene3D" id="3.90.190.20">
    <property type="entry name" value="Mur ligase, C-terminal domain"/>
    <property type="match status" value="1"/>
</dbReference>
<keyword evidence="2 10" id="KW-0436">Ligase</keyword>
<dbReference type="Pfam" id="PF08245">
    <property type="entry name" value="Mur_ligase_M"/>
    <property type="match status" value="1"/>
</dbReference>
<dbReference type="InterPro" id="IPR005863">
    <property type="entry name" value="UDP-N-AcMur_synth"/>
</dbReference>
<dbReference type="InterPro" id="IPR036565">
    <property type="entry name" value="Mur-like_cat_sf"/>
</dbReference>
<evidence type="ECO:0000259" key="12">
    <source>
        <dbReference type="Pfam" id="PF01225"/>
    </source>
</evidence>
<dbReference type="InterPro" id="IPR036615">
    <property type="entry name" value="Mur_ligase_C_dom_sf"/>
</dbReference>
<organism evidence="15 16">
    <name type="scientific">Allocoprobacillus halotolerans</name>
    <dbReference type="NCBI Taxonomy" id="2944914"/>
    <lineage>
        <taxon>Bacteria</taxon>
        <taxon>Bacillati</taxon>
        <taxon>Bacillota</taxon>
        <taxon>Erysipelotrichia</taxon>
        <taxon>Erysipelotrichales</taxon>
        <taxon>Erysipelotrichaceae</taxon>
        <taxon>Allocoprobacillus</taxon>
    </lineage>
</organism>
<dbReference type="Gene3D" id="3.40.1390.10">
    <property type="entry name" value="MurE/MurF, N-terminal domain"/>
    <property type="match status" value="1"/>
</dbReference>
<feature type="domain" description="Mur ligase C-terminal" evidence="13">
    <location>
        <begin position="311"/>
        <end position="432"/>
    </location>
</feature>
<dbReference type="NCBIfam" id="TIGR01143">
    <property type="entry name" value="murF"/>
    <property type="match status" value="1"/>
</dbReference>
<comment type="subcellular location">
    <subcellularLocation>
        <location evidence="10 11">Cytoplasm</location>
    </subcellularLocation>
</comment>
<evidence type="ECO:0000256" key="2">
    <source>
        <dbReference type="ARBA" id="ARBA00022598"/>
    </source>
</evidence>
<evidence type="ECO:0000256" key="6">
    <source>
        <dbReference type="ARBA" id="ARBA00022960"/>
    </source>
</evidence>
<feature type="domain" description="Mur ligase N-terminal catalytic" evidence="12">
    <location>
        <begin position="23"/>
        <end position="70"/>
    </location>
</feature>
<evidence type="ECO:0000256" key="5">
    <source>
        <dbReference type="ARBA" id="ARBA00022840"/>
    </source>
</evidence>
<dbReference type="PANTHER" id="PTHR43024:SF1">
    <property type="entry name" value="UDP-N-ACETYLMURAMOYL-TRIPEPTIDE--D-ALANYL-D-ALANINE LIGASE"/>
    <property type="match status" value="1"/>
</dbReference>
<dbReference type="SUPFAM" id="SSF53623">
    <property type="entry name" value="MurD-like peptide ligases, catalytic domain"/>
    <property type="match status" value="1"/>
</dbReference>
<accession>A0ABY5HXQ9</accession>
<feature type="binding site" evidence="10">
    <location>
        <begin position="107"/>
        <end position="113"/>
    </location>
    <ligand>
        <name>ATP</name>
        <dbReference type="ChEBI" id="CHEBI:30616"/>
    </ligand>
</feature>
<keyword evidence="4 10" id="KW-0547">Nucleotide-binding</keyword>
<dbReference type="Proteomes" id="UP001060112">
    <property type="component" value="Chromosome"/>
</dbReference>
<dbReference type="InterPro" id="IPR000713">
    <property type="entry name" value="Mur_ligase_N"/>
</dbReference>
<comment type="catalytic activity">
    <reaction evidence="10 11">
        <text>D-alanyl-D-alanine + UDP-N-acetyl-alpha-D-muramoyl-L-alanyl-gamma-D-glutamyl-meso-2,6-diaminopimelate + ATP = UDP-N-acetyl-alpha-D-muramoyl-L-alanyl-gamma-D-glutamyl-meso-2,6-diaminopimeloyl-D-alanyl-D-alanine + ADP + phosphate + H(+)</text>
        <dbReference type="Rhea" id="RHEA:28374"/>
        <dbReference type="ChEBI" id="CHEBI:15378"/>
        <dbReference type="ChEBI" id="CHEBI:30616"/>
        <dbReference type="ChEBI" id="CHEBI:43474"/>
        <dbReference type="ChEBI" id="CHEBI:57822"/>
        <dbReference type="ChEBI" id="CHEBI:61386"/>
        <dbReference type="ChEBI" id="CHEBI:83905"/>
        <dbReference type="ChEBI" id="CHEBI:456216"/>
        <dbReference type="EC" id="6.3.2.10"/>
    </reaction>
</comment>
<dbReference type="InterPro" id="IPR051046">
    <property type="entry name" value="MurCDEF_CellWall_CoF430Synth"/>
</dbReference>
<keyword evidence="5 10" id="KW-0067">ATP-binding</keyword>
<keyword evidence="6 10" id="KW-0133">Cell shape</keyword>
<evidence type="ECO:0000256" key="3">
    <source>
        <dbReference type="ARBA" id="ARBA00022618"/>
    </source>
</evidence>
<dbReference type="RefSeq" id="WP_290137788.1">
    <property type="nucleotide sequence ID" value="NZ_CP101620.1"/>
</dbReference>
<evidence type="ECO:0000256" key="11">
    <source>
        <dbReference type="RuleBase" id="RU004136"/>
    </source>
</evidence>